<name>A0A8J2ZRR5_9BACL</name>
<evidence type="ECO:0000256" key="2">
    <source>
        <dbReference type="SAM" id="MobiDB-lite"/>
    </source>
</evidence>
<accession>A0A8J2ZRR5</accession>
<feature type="domain" description="Prenyltransferase alpha-alpha toroid" evidence="5">
    <location>
        <begin position="506"/>
        <end position="554"/>
    </location>
</feature>
<dbReference type="Gene3D" id="1.50.10.20">
    <property type="match status" value="1"/>
</dbReference>
<keyword evidence="3" id="KW-0472">Membrane</keyword>
<evidence type="ECO:0000259" key="6">
    <source>
        <dbReference type="Pfam" id="PF14478"/>
    </source>
</evidence>
<evidence type="ECO:0000313" key="7">
    <source>
        <dbReference type="EMBL" id="GGH74165.1"/>
    </source>
</evidence>
<feature type="signal peptide" evidence="4">
    <location>
        <begin position="1"/>
        <end position="23"/>
    </location>
</feature>
<feature type="domain" description="Transcobalamin-like C-terminal" evidence="6">
    <location>
        <begin position="172"/>
        <end position="236"/>
    </location>
</feature>
<dbReference type="InterPro" id="IPR008930">
    <property type="entry name" value="Terpenoid_cyclase/PrenylTrfase"/>
</dbReference>
<evidence type="ECO:0000256" key="4">
    <source>
        <dbReference type="SAM" id="SignalP"/>
    </source>
</evidence>
<dbReference type="Proteomes" id="UP000656813">
    <property type="component" value="Unassembled WGS sequence"/>
</dbReference>
<comment type="caution">
    <text evidence="7">The sequence shown here is derived from an EMBL/GenBank/DDBJ whole genome shotgun (WGS) entry which is preliminary data.</text>
</comment>
<feature type="domain" description="Prenyltransferase alpha-alpha toroid" evidence="5">
    <location>
        <begin position="407"/>
        <end position="473"/>
    </location>
</feature>
<keyword evidence="1" id="KW-0677">Repeat</keyword>
<reference evidence="7" key="2">
    <citation type="submission" date="2020-09" db="EMBL/GenBank/DDBJ databases">
        <authorList>
            <person name="Sun Q."/>
            <person name="Zhou Y."/>
        </authorList>
    </citation>
    <scope>NUCLEOTIDE SEQUENCE</scope>
    <source>
        <strain evidence="7">CGMCC 1.12777</strain>
    </source>
</reference>
<dbReference type="CDD" id="cd00688">
    <property type="entry name" value="ISOPREN_C2_like"/>
    <property type="match status" value="1"/>
</dbReference>
<dbReference type="Pfam" id="PF14478">
    <property type="entry name" value="DUF4430"/>
    <property type="match status" value="2"/>
</dbReference>
<keyword evidence="8" id="KW-1185">Reference proteome</keyword>
<feature type="compositionally biased region" description="Polar residues" evidence="2">
    <location>
        <begin position="256"/>
        <end position="276"/>
    </location>
</feature>
<feature type="transmembrane region" description="Helical" evidence="3">
    <location>
        <begin position="598"/>
        <end position="618"/>
    </location>
</feature>
<dbReference type="InterPro" id="IPR027954">
    <property type="entry name" value="Transcobalamin-like_C"/>
</dbReference>
<dbReference type="GO" id="GO:0003824">
    <property type="term" value="F:catalytic activity"/>
    <property type="evidence" value="ECO:0007669"/>
    <property type="project" value="InterPro"/>
</dbReference>
<evidence type="ECO:0000256" key="1">
    <source>
        <dbReference type="ARBA" id="ARBA00022737"/>
    </source>
</evidence>
<dbReference type="Pfam" id="PF00432">
    <property type="entry name" value="Prenyltrans"/>
    <property type="match status" value="2"/>
</dbReference>
<feature type="domain" description="Transcobalamin-like C-terminal" evidence="6">
    <location>
        <begin position="62"/>
        <end position="132"/>
    </location>
</feature>
<dbReference type="PANTHER" id="PTHR10559:SF18">
    <property type="entry name" value="TRANSCOBALAMIN II"/>
    <property type="match status" value="1"/>
</dbReference>
<keyword evidence="4" id="KW-0732">Signal</keyword>
<dbReference type="InterPro" id="IPR051588">
    <property type="entry name" value="Cobalamin_Transport"/>
</dbReference>
<evidence type="ECO:0000256" key="3">
    <source>
        <dbReference type="SAM" id="Phobius"/>
    </source>
</evidence>
<reference evidence="7" key="1">
    <citation type="journal article" date="2014" name="Int. J. Syst. Evol. Microbiol.">
        <title>Complete genome sequence of Corynebacterium casei LMG S-19264T (=DSM 44701T), isolated from a smear-ripened cheese.</title>
        <authorList>
            <consortium name="US DOE Joint Genome Institute (JGI-PGF)"/>
            <person name="Walter F."/>
            <person name="Albersmeier A."/>
            <person name="Kalinowski J."/>
            <person name="Ruckert C."/>
        </authorList>
    </citation>
    <scope>NUCLEOTIDE SEQUENCE</scope>
    <source>
        <strain evidence="7">CGMCC 1.12777</strain>
    </source>
</reference>
<keyword evidence="3" id="KW-0812">Transmembrane</keyword>
<feature type="chain" id="PRO_5038723023" description="DUF4430 domain-containing protein" evidence="4">
    <location>
        <begin position="24"/>
        <end position="625"/>
    </location>
</feature>
<feature type="region of interest" description="Disordered" evidence="2">
    <location>
        <begin position="247"/>
        <end position="279"/>
    </location>
</feature>
<evidence type="ECO:0008006" key="9">
    <source>
        <dbReference type="Google" id="ProtNLM"/>
    </source>
</evidence>
<keyword evidence="3" id="KW-1133">Transmembrane helix</keyword>
<dbReference type="SUPFAM" id="SSF48239">
    <property type="entry name" value="Terpenoid cyclases/Protein prenyltransferases"/>
    <property type="match status" value="1"/>
</dbReference>
<dbReference type="EMBL" id="BMFV01000001">
    <property type="protein sequence ID" value="GGH74165.1"/>
    <property type="molecule type" value="Genomic_DNA"/>
</dbReference>
<dbReference type="Gene3D" id="2.170.130.30">
    <property type="match status" value="2"/>
</dbReference>
<dbReference type="AlphaFoldDB" id="A0A8J2ZRR5"/>
<protein>
    <recommendedName>
        <fullName evidence="9">DUF4430 domain-containing protein</fullName>
    </recommendedName>
</protein>
<dbReference type="RefSeq" id="WP_188495177.1">
    <property type="nucleotide sequence ID" value="NZ_BMFV01000001.1"/>
</dbReference>
<evidence type="ECO:0000259" key="5">
    <source>
        <dbReference type="Pfam" id="PF00432"/>
    </source>
</evidence>
<dbReference type="InterPro" id="IPR001330">
    <property type="entry name" value="Prenyltrans"/>
</dbReference>
<dbReference type="PANTHER" id="PTHR10559">
    <property type="entry name" value="TRANSCOBALAMIN-1/GASTRIC INTRINSIC FACTOR"/>
    <property type="match status" value="1"/>
</dbReference>
<organism evidence="7 8">
    <name type="scientific">Pullulanibacillus pueri</name>
    <dbReference type="NCBI Taxonomy" id="1437324"/>
    <lineage>
        <taxon>Bacteria</taxon>
        <taxon>Bacillati</taxon>
        <taxon>Bacillota</taxon>
        <taxon>Bacilli</taxon>
        <taxon>Bacillales</taxon>
        <taxon>Sporolactobacillaceae</taxon>
        <taxon>Pullulanibacillus</taxon>
    </lineage>
</organism>
<gene>
    <name evidence="7" type="ORF">GCM10007096_02120</name>
</gene>
<sequence length="625" mass="66682">MKFFKKTAPLFFAMLLVVMQCTGVVLRHAEAATLDPAVTISVQDDKGNTIIPMKAIKLKNNETAFDVLKEVSKDLDAPYNAQFDSVFINGINGVVPDSASGAYWGFIVNGQSVDVGASTYNVHAGDDILFKVVHYPPKTVSANVSLLSTEGKPLVDSNGQSINNKTIQVVQGSNAYDVLKQALGDKLNIAIDDQYLAFVKGIQGIQLKEGQYWGFNINGTSANEGISSYKVKDGDTLSLVGDAVGTADDAKDPVGDTNSAGSDDQAANSGPSSDKNNVPKITISANQLHSAITKATRHLISHRATNFYGAMALRLLDKTVPQTYVNALANEVKESQGSFHNVTDYEKIVLGVTSAGGDASNFEGVDLVKAVYSNERMVNQGNNGPIYGLLSLDSGEYNVPKNALWTRDKLVDYIINHQNKDGGWALTGSKSSADLTGIAIAALAPYKSESKVVHAINRAKQWLSVHQNKAGGYGSQVNGGDSSESTAQVILGLTAAGIDPTSTAFTKEKGNLISHLLSFQQKDGGFAHLMGEASNDLTTPQALLGLVSYQQYLKSHATSLAFDNKGRQLKVTTAATAPKKADPKQAVGPKLPDTATSLSSYFMISFILVMMGSLLLVYNRKKKRA</sequence>
<proteinExistence type="predicted"/>
<evidence type="ECO:0000313" key="8">
    <source>
        <dbReference type="Proteomes" id="UP000656813"/>
    </source>
</evidence>